<accession>A0A843UJS9</accession>
<evidence type="ECO:0000313" key="1">
    <source>
        <dbReference type="EMBL" id="MQL82110.1"/>
    </source>
</evidence>
<protein>
    <submittedName>
        <fullName evidence="1">Uncharacterized protein</fullName>
    </submittedName>
</protein>
<comment type="caution">
    <text evidence="1">The sequence shown here is derived from an EMBL/GenBank/DDBJ whole genome shotgun (WGS) entry which is preliminary data.</text>
</comment>
<evidence type="ECO:0000313" key="2">
    <source>
        <dbReference type="Proteomes" id="UP000652761"/>
    </source>
</evidence>
<reference evidence="1" key="1">
    <citation type="submission" date="2017-07" db="EMBL/GenBank/DDBJ databases">
        <title>Taro Niue Genome Assembly and Annotation.</title>
        <authorList>
            <person name="Atibalentja N."/>
            <person name="Keating K."/>
            <person name="Fields C.J."/>
        </authorList>
    </citation>
    <scope>NUCLEOTIDE SEQUENCE</scope>
    <source>
        <strain evidence="1">Niue_2</strain>
        <tissue evidence="1">Leaf</tissue>
    </source>
</reference>
<dbReference type="Proteomes" id="UP000652761">
    <property type="component" value="Unassembled WGS sequence"/>
</dbReference>
<organism evidence="1 2">
    <name type="scientific">Colocasia esculenta</name>
    <name type="common">Wild taro</name>
    <name type="synonym">Arum esculentum</name>
    <dbReference type="NCBI Taxonomy" id="4460"/>
    <lineage>
        <taxon>Eukaryota</taxon>
        <taxon>Viridiplantae</taxon>
        <taxon>Streptophyta</taxon>
        <taxon>Embryophyta</taxon>
        <taxon>Tracheophyta</taxon>
        <taxon>Spermatophyta</taxon>
        <taxon>Magnoliopsida</taxon>
        <taxon>Liliopsida</taxon>
        <taxon>Araceae</taxon>
        <taxon>Aroideae</taxon>
        <taxon>Colocasieae</taxon>
        <taxon>Colocasia</taxon>
    </lineage>
</organism>
<keyword evidence="2" id="KW-1185">Reference proteome</keyword>
<name>A0A843UJS9_COLES</name>
<proteinExistence type="predicted"/>
<sequence length="67" mass="7387">MERGKHRRIVVLCVLQGGRVWGGNPESVPQIRVLACEGDRAPCRDKVATSRRVVIRFAIATCRGATI</sequence>
<dbReference type="AlphaFoldDB" id="A0A843UJS9"/>
<dbReference type="EMBL" id="NMUH01000609">
    <property type="protein sequence ID" value="MQL82110.1"/>
    <property type="molecule type" value="Genomic_DNA"/>
</dbReference>
<gene>
    <name evidence="1" type="ORF">Taro_014570</name>
</gene>